<reference evidence="2" key="1">
    <citation type="submission" date="2020-01" db="EMBL/GenBank/DDBJ databases">
        <title>Genome Sequencing of Three Apophysomyces-Like Fungal Strains Confirms a Novel Fungal Genus in the Mucoromycota with divergent Burkholderia-like Endosymbiotic Bacteria.</title>
        <authorList>
            <person name="Stajich J.E."/>
            <person name="Macias A.M."/>
            <person name="Carter-House D."/>
            <person name="Lovett B."/>
            <person name="Kasson L.R."/>
            <person name="Berry K."/>
            <person name="Grigoriev I."/>
            <person name="Chang Y."/>
            <person name="Spatafora J."/>
            <person name="Kasson M.T."/>
        </authorList>
    </citation>
    <scope>NUCLEOTIDE SEQUENCE</scope>
    <source>
        <strain evidence="2">NRRL A-21654</strain>
    </source>
</reference>
<sequence length="661" mass="74982">MPISNKDTKRLSSLEPVHSRKQKTKPVDATKENGRSLEPSVSRIPKRDSMKTADMTRRFSSFEPTTSRTPKRDSTKSPDIVLAKQKLAQLRSRSRSLGANQAPAVTEQSKKSSPLRSAMALTAAARAKQVKTTAETTGEDRITKTSKSVALTSMSRASTTKNTTRTHVPSSTANEVEPNRSKSTLRAKITSRKKEEYTEPVQDNNPTLIHLFESDSEEDEIFERNRKNTKAKRRLSLPTMSSDQNPDDDDDDATVWDALMNISNRLQKLETEEKSQSTTRTMRLSYHQQQLKDVFNLFEQLQPSSSSSFSPSFLETMNSLVSETVTINQIIWAAVPQDIQADASTLVSLQKSSDLQLKKLTEALRQMSEFEEQKRQAVQTSMDRMTLTEAVLLLNEKQQQQAATGPMKHMTTSEPPHLMNDKRRQRQQQQQQLTGAVPLNQKALNEVFEMTNENYQQQQHQQSPLMSRARSQSLSDQDDHLSRLNSCSSYDTSLPESLPSDKSRAQYALPIDTDTKSENRHVRPFKVAGILDHHHAPNSGRSRAGYASYYENAIYNDDSEYLSTSSRMYDQKSVSNRYHATQRSRRSSFSHQSQATTTVDHISPSLRAHQTLEKSPRPMHCGYYEQHPEYSGHGPSPRFQRLVSKYSTLYKSSSPPTHYRQ</sequence>
<feature type="compositionally biased region" description="Basic and acidic residues" evidence="1">
    <location>
        <begin position="25"/>
        <end position="35"/>
    </location>
</feature>
<feature type="region of interest" description="Disordered" evidence="1">
    <location>
        <begin position="398"/>
        <end position="439"/>
    </location>
</feature>
<dbReference type="OrthoDB" id="2287434at2759"/>
<feature type="region of interest" description="Disordered" evidence="1">
    <location>
        <begin position="573"/>
        <end position="598"/>
    </location>
</feature>
<keyword evidence="3" id="KW-1185">Reference proteome</keyword>
<evidence type="ECO:0000313" key="3">
    <source>
        <dbReference type="Proteomes" id="UP000605846"/>
    </source>
</evidence>
<name>A0A8H7BGA7_9FUNG</name>
<gene>
    <name evidence="2" type="ORF">EC973_004286</name>
</gene>
<feature type="compositionally biased region" description="Basic and acidic residues" evidence="1">
    <location>
        <begin position="1"/>
        <end position="12"/>
    </location>
</feature>
<feature type="region of interest" description="Disordered" evidence="1">
    <location>
        <begin position="611"/>
        <end position="638"/>
    </location>
</feature>
<feature type="compositionally biased region" description="Polar residues" evidence="1">
    <location>
        <begin position="145"/>
        <end position="174"/>
    </location>
</feature>
<feature type="region of interest" description="Disordered" evidence="1">
    <location>
        <begin position="215"/>
        <end position="252"/>
    </location>
</feature>
<feature type="compositionally biased region" description="Low complexity" evidence="1">
    <location>
        <begin position="118"/>
        <end position="127"/>
    </location>
</feature>
<organism evidence="2 3">
    <name type="scientific">Apophysomyces ossiformis</name>
    <dbReference type="NCBI Taxonomy" id="679940"/>
    <lineage>
        <taxon>Eukaryota</taxon>
        <taxon>Fungi</taxon>
        <taxon>Fungi incertae sedis</taxon>
        <taxon>Mucoromycota</taxon>
        <taxon>Mucoromycotina</taxon>
        <taxon>Mucoromycetes</taxon>
        <taxon>Mucorales</taxon>
        <taxon>Mucorineae</taxon>
        <taxon>Mucoraceae</taxon>
        <taxon>Apophysomyces</taxon>
    </lineage>
</organism>
<feature type="region of interest" description="Disordered" evidence="1">
    <location>
        <begin position="1"/>
        <end position="200"/>
    </location>
</feature>
<dbReference type="EMBL" id="JABAYA010000242">
    <property type="protein sequence ID" value="KAF7721697.1"/>
    <property type="molecule type" value="Genomic_DNA"/>
</dbReference>
<feature type="compositionally biased region" description="Polar residues" evidence="1">
    <location>
        <begin position="485"/>
        <end position="495"/>
    </location>
</feature>
<feature type="region of interest" description="Disordered" evidence="1">
    <location>
        <begin position="454"/>
        <end position="504"/>
    </location>
</feature>
<evidence type="ECO:0000313" key="2">
    <source>
        <dbReference type="EMBL" id="KAF7721697.1"/>
    </source>
</evidence>
<protein>
    <submittedName>
        <fullName evidence="2">Uncharacterized protein</fullName>
    </submittedName>
</protein>
<comment type="caution">
    <text evidence="2">The sequence shown here is derived from an EMBL/GenBank/DDBJ whole genome shotgun (WGS) entry which is preliminary data.</text>
</comment>
<evidence type="ECO:0000256" key="1">
    <source>
        <dbReference type="SAM" id="MobiDB-lite"/>
    </source>
</evidence>
<dbReference type="Proteomes" id="UP000605846">
    <property type="component" value="Unassembled WGS sequence"/>
</dbReference>
<proteinExistence type="predicted"/>
<accession>A0A8H7BGA7</accession>
<feature type="compositionally biased region" description="Polar residues" evidence="1">
    <location>
        <begin position="58"/>
        <end position="68"/>
    </location>
</feature>
<dbReference type="AlphaFoldDB" id="A0A8H7BGA7"/>
<feature type="compositionally biased region" description="Basic and acidic residues" evidence="1">
    <location>
        <begin position="45"/>
        <end position="57"/>
    </location>
</feature>